<comment type="caution">
    <text evidence="2">The sequence shown here is derived from an EMBL/GenBank/DDBJ whole genome shotgun (WGS) entry which is preliminary data.</text>
</comment>
<gene>
    <name evidence="2" type="ORF">COV33_01665</name>
</gene>
<dbReference type="Proteomes" id="UP000230828">
    <property type="component" value="Unassembled WGS sequence"/>
</dbReference>
<evidence type="ECO:0000259" key="1">
    <source>
        <dbReference type="SMART" id="SM01321"/>
    </source>
</evidence>
<proteinExistence type="predicted"/>
<dbReference type="PANTHER" id="PTHR34322">
    <property type="entry name" value="TRANSPOSASE, Y1_TNP DOMAIN-CONTAINING"/>
    <property type="match status" value="1"/>
</dbReference>
<name>A0A2H0R243_9BACT</name>
<dbReference type="GO" id="GO:0003677">
    <property type="term" value="F:DNA binding"/>
    <property type="evidence" value="ECO:0007669"/>
    <property type="project" value="InterPro"/>
</dbReference>
<evidence type="ECO:0000313" key="3">
    <source>
        <dbReference type="Proteomes" id="UP000230828"/>
    </source>
</evidence>
<accession>A0A2H0R243</accession>
<dbReference type="Pfam" id="PF01797">
    <property type="entry name" value="Y1_Tnp"/>
    <property type="match status" value="1"/>
</dbReference>
<dbReference type="GO" id="GO:0004803">
    <property type="term" value="F:transposase activity"/>
    <property type="evidence" value="ECO:0007669"/>
    <property type="project" value="InterPro"/>
</dbReference>
<dbReference type="SUPFAM" id="SSF143422">
    <property type="entry name" value="Transposase IS200-like"/>
    <property type="match status" value="1"/>
</dbReference>
<dbReference type="InterPro" id="IPR002686">
    <property type="entry name" value="Transposase_17"/>
</dbReference>
<reference evidence="2 3" key="1">
    <citation type="submission" date="2017-09" db="EMBL/GenBank/DDBJ databases">
        <title>Depth-based differentiation of microbial function through sediment-hosted aquifers and enrichment of novel symbionts in the deep terrestrial subsurface.</title>
        <authorList>
            <person name="Probst A.J."/>
            <person name="Ladd B."/>
            <person name="Jarett J.K."/>
            <person name="Geller-Mcgrath D.E."/>
            <person name="Sieber C.M."/>
            <person name="Emerson J.B."/>
            <person name="Anantharaman K."/>
            <person name="Thomas B.C."/>
            <person name="Malmstrom R."/>
            <person name="Stieglmeier M."/>
            <person name="Klingl A."/>
            <person name="Woyke T."/>
            <person name="Ryan C.M."/>
            <person name="Banfield J.F."/>
        </authorList>
    </citation>
    <scope>NUCLEOTIDE SEQUENCE [LARGE SCALE GENOMIC DNA]</scope>
    <source>
        <strain evidence="2">CG10_big_fil_rev_8_21_14_0_10_34_34</strain>
    </source>
</reference>
<feature type="domain" description="Transposase IS200-like" evidence="1">
    <location>
        <begin position="10"/>
        <end position="150"/>
    </location>
</feature>
<evidence type="ECO:0000313" key="2">
    <source>
        <dbReference type="EMBL" id="PIR40094.1"/>
    </source>
</evidence>
<dbReference type="Gene3D" id="3.30.70.1290">
    <property type="entry name" value="Transposase IS200-like"/>
    <property type="match status" value="1"/>
</dbReference>
<dbReference type="SMART" id="SM01321">
    <property type="entry name" value="Y1_Tnp"/>
    <property type="match status" value="1"/>
</dbReference>
<dbReference type="AlphaFoldDB" id="A0A2H0R243"/>
<protein>
    <recommendedName>
        <fullName evidence="1">Transposase IS200-like domain-containing protein</fullName>
    </recommendedName>
</protein>
<organism evidence="2 3">
    <name type="scientific">Candidatus Zambryskibacteria bacterium CG10_big_fil_rev_8_21_14_0_10_34_34</name>
    <dbReference type="NCBI Taxonomy" id="1975114"/>
    <lineage>
        <taxon>Bacteria</taxon>
        <taxon>Candidatus Zambryskiibacteriota</taxon>
    </lineage>
</organism>
<sequence length="217" mass="25714">MGNRDYKNFVKGSIYHLYNRGDNKEIIFRDEQDYRAFLFRLGLGLGIEMKDLNECEITKSPKSRIRITSLKPNNFKLHAFCLMPNHIHLLLEQCGDEPISKLISRVFTSFSKYINLKHKRIGHVFQDKFKSVQIETNPQLMLISSYIHMNPIKDSLVNKAEDYKWSSYNDFIVDRKNPIVYKQFLTDIFGNRQNFINENTKLYKKIVSKTVFDIFIK</sequence>
<dbReference type="EMBL" id="PCXM01000030">
    <property type="protein sequence ID" value="PIR40094.1"/>
    <property type="molecule type" value="Genomic_DNA"/>
</dbReference>
<dbReference type="InterPro" id="IPR036515">
    <property type="entry name" value="Transposase_17_sf"/>
</dbReference>
<dbReference type="PANTHER" id="PTHR34322:SF2">
    <property type="entry name" value="TRANSPOSASE IS200-LIKE DOMAIN-CONTAINING PROTEIN"/>
    <property type="match status" value="1"/>
</dbReference>
<dbReference type="GO" id="GO:0006313">
    <property type="term" value="P:DNA transposition"/>
    <property type="evidence" value="ECO:0007669"/>
    <property type="project" value="InterPro"/>
</dbReference>